<evidence type="ECO:0000256" key="2">
    <source>
        <dbReference type="ARBA" id="ARBA00023315"/>
    </source>
</evidence>
<keyword evidence="1" id="KW-0808">Transferase</keyword>
<dbReference type="PROSITE" id="PS51186">
    <property type="entry name" value="GNAT"/>
    <property type="match status" value="1"/>
</dbReference>
<evidence type="ECO:0000313" key="4">
    <source>
        <dbReference type="EMBL" id="MBD2861139.1"/>
    </source>
</evidence>
<dbReference type="GO" id="GO:0016747">
    <property type="term" value="F:acyltransferase activity, transferring groups other than amino-acyl groups"/>
    <property type="evidence" value="ECO:0007669"/>
    <property type="project" value="InterPro"/>
</dbReference>
<accession>A0A927GZ63</accession>
<comment type="caution">
    <text evidence="4">The sequence shown here is derived from an EMBL/GenBank/DDBJ whole genome shotgun (WGS) entry which is preliminary data.</text>
</comment>
<dbReference type="PANTHER" id="PTHR43877">
    <property type="entry name" value="AMINOALKYLPHOSPHONATE N-ACETYLTRANSFERASE-RELATED-RELATED"/>
    <property type="match status" value="1"/>
</dbReference>
<feature type="domain" description="N-acetyltransferase" evidence="3">
    <location>
        <begin position="2"/>
        <end position="158"/>
    </location>
</feature>
<dbReference type="InterPro" id="IPR050832">
    <property type="entry name" value="Bact_Acetyltransf"/>
</dbReference>
<evidence type="ECO:0000313" key="5">
    <source>
        <dbReference type="Proteomes" id="UP000639396"/>
    </source>
</evidence>
<dbReference type="EMBL" id="JACXJA010000005">
    <property type="protein sequence ID" value="MBD2861139.1"/>
    <property type="molecule type" value="Genomic_DNA"/>
</dbReference>
<evidence type="ECO:0000256" key="1">
    <source>
        <dbReference type="ARBA" id="ARBA00022679"/>
    </source>
</evidence>
<dbReference type="CDD" id="cd04301">
    <property type="entry name" value="NAT_SF"/>
    <property type="match status" value="1"/>
</dbReference>
<dbReference type="Pfam" id="PF00583">
    <property type="entry name" value="Acetyltransf_1"/>
    <property type="match status" value="1"/>
</dbReference>
<dbReference type="RefSeq" id="WP_190924909.1">
    <property type="nucleotide sequence ID" value="NZ_JACXJA010000005.1"/>
</dbReference>
<dbReference type="InterPro" id="IPR000182">
    <property type="entry name" value="GNAT_dom"/>
</dbReference>
<proteinExistence type="predicted"/>
<dbReference type="Gene3D" id="3.40.630.30">
    <property type="match status" value="1"/>
</dbReference>
<name>A0A927GZ63_9BACL</name>
<evidence type="ECO:0000259" key="3">
    <source>
        <dbReference type="PROSITE" id="PS51186"/>
    </source>
</evidence>
<dbReference type="SUPFAM" id="SSF55729">
    <property type="entry name" value="Acyl-CoA N-acyltransferases (Nat)"/>
    <property type="match status" value="1"/>
</dbReference>
<dbReference type="PANTHER" id="PTHR43877:SF2">
    <property type="entry name" value="AMINOALKYLPHOSPHONATE N-ACETYLTRANSFERASE-RELATED"/>
    <property type="match status" value="1"/>
</dbReference>
<dbReference type="Proteomes" id="UP000639396">
    <property type="component" value="Unassembled WGS sequence"/>
</dbReference>
<organism evidence="4 5">
    <name type="scientific">Paenibacillus oceani</name>
    <dbReference type="NCBI Taxonomy" id="2772510"/>
    <lineage>
        <taxon>Bacteria</taxon>
        <taxon>Bacillati</taxon>
        <taxon>Bacillota</taxon>
        <taxon>Bacilli</taxon>
        <taxon>Bacillales</taxon>
        <taxon>Paenibacillaceae</taxon>
        <taxon>Paenibacillus</taxon>
    </lineage>
</organism>
<keyword evidence="5" id="KW-1185">Reference proteome</keyword>
<sequence>MYSCRPAVPADYPAICSLPQTEEELYFMFPSAAYPLTPEQLDAAVRMRWRPTVVTIDGVIVGFANFYGWEEGRHCHLGNVIVAAEHRGTEAAGCLIRTMIDKARDELNVPRLLLVCHHTNPRAILFYDKLGFAPYGFKRMKNPQGVTIVGILMGMDLASGDDGKK</sequence>
<protein>
    <submittedName>
        <fullName evidence="4">GNAT family N-acetyltransferase</fullName>
    </submittedName>
</protein>
<keyword evidence="2" id="KW-0012">Acyltransferase</keyword>
<gene>
    <name evidence="4" type="ORF">IDH45_03940</name>
</gene>
<reference evidence="4" key="1">
    <citation type="submission" date="2020-09" db="EMBL/GenBank/DDBJ databases">
        <title>A novel bacterium of genus Paenibacillus, isolated from South China Sea.</title>
        <authorList>
            <person name="Huang H."/>
            <person name="Mo K."/>
            <person name="Hu Y."/>
        </authorList>
    </citation>
    <scope>NUCLEOTIDE SEQUENCE</scope>
    <source>
        <strain evidence="4">IB182363</strain>
    </source>
</reference>
<dbReference type="AlphaFoldDB" id="A0A927GZ63"/>
<dbReference type="InterPro" id="IPR016181">
    <property type="entry name" value="Acyl_CoA_acyltransferase"/>
</dbReference>